<dbReference type="RefSeq" id="WP_231439777.1">
    <property type="nucleotide sequence ID" value="NZ_JAJOMB010000003.1"/>
</dbReference>
<dbReference type="InterPro" id="IPR000602">
    <property type="entry name" value="Glyco_hydro_38_N"/>
</dbReference>
<dbReference type="InterPro" id="IPR011330">
    <property type="entry name" value="Glyco_hydro/deAcase_b/a-brl"/>
</dbReference>
<dbReference type="Pfam" id="PF09261">
    <property type="entry name" value="Alpha-mann_mid"/>
    <property type="match status" value="1"/>
</dbReference>
<keyword evidence="2" id="KW-0479">Metal-binding</keyword>
<dbReference type="InterPro" id="IPR015341">
    <property type="entry name" value="Glyco_hydro_38_cen"/>
</dbReference>
<dbReference type="InterPro" id="IPR027291">
    <property type="entry name" value="Glyco_hydro_38_N_sf"/>
</dbReference>
<dbReference type="Proteomes" id="UP001138997">
    <property type="component" value="Unassembled WGS sequence"/>
</dbReference>
<accession>A0A9X1NBD7</accession>
<gene>
    <name evidence="6" type="ORF">LR394_07225</name>
</gene>
<dbReference type="GO" id="GO:0006013">
    <property type="term" value="P:mannose metabolic process"/>
    <property type="evidence" value="ECO:0007669"/>
    <property type="project" value="InterPro"/>
</dbReference>
<dbReference type="SMART" id="SM00872">
    <property type="entry name" value="Alpha-mann_mid"/>
    <property type="match status" value="1"/>
</dbReference>
<dbReference type="FunFam" id="3.20.110.10:FF:000002">
    <property type="entry name" value="alpha-mannosidase 2C1 isoform X1"/>
    <property type="match status" value="1"/>
</dbReference>
<dbReference type="Pfam" id="PF07748">
    <property type="entry name" value="Glyco_hydro_38C"/>
    <property type="match status" value="1"/>
</dbReference>
<dbReference type="SUPFAM" id="SSF88688">
    <property type="entry name" value="Families 57/38 glycoside transferase middle domain"/>
    <property type="match status" value="1"/>
</dbReference>
<feature type="domain" description="Glycoside hydrolase family 38 central" evidence="5">
    <location>
        <begin position="518"/>
        <end position="596"/>
    </location>
</feature>
<evidence type="ECO:0000313" key="6">
    <source>
        <dbReference type="EMBL" id="MCD5310681.1"/>
    </source>
</evidence>
<dbReference type="Gene3D" id="1.20.1270.50">
    <property type="entry name" value="Glycoside hydrolase family 38, central domain"/>
    <property type="match status" value="1"/>
</dbReference>
<evidence type="ECO:0000313" key="7">
    <source>
        <dbReference type="Proteomes" id="UP001138997"/>
    </source>
</evidence>
<dbReference type="InterPro" id="IPR041147">
    <property type="entry name" value="GH38_C"/>
</dbReference>
<dbReference type="Pfam" id="PF22907">
    <property type="entry name" value="Ams1-like_1st"/>
    <property type="match status" value="1"/>
</dbReference>
<dbReference type="InterPro" id="IPR037094">
    <property type="entry name" value="Glyco_hydro_38_cen_sf"/>
</dbReference>
<keyword evidence="7" id="KW-1185">Reference proteome</keyword>
<dbReference type="GO" id="GO:0004559">
    <property type="term" value="F:alpha-mannosidase activity"/>
    <property type="evidence" value="ECO:0007669"/>
    <property type="project" value="InterPro"/>
</dbReference>
<dbReference type="GO" id="GO:0030246">
    <property type="term" value="F:carbohydrate binding"/>
    <property type="evidence" value="ECO:0007669"/>
    <property type="project" value="InterPro"/>
</dbReference>
<evidence type="ECO:0000256" key="1">
    <source>
        <dbReference type="ARBA" id="ARBA00009792"/>
    </source>
</evidence>
<dbReference type="PANTHER" id="PTHR46017:SF1">
    <property type="entry name" value="ALPHA-MANNOSIDASE 2C1"/>
    <property type="match status" value="1"/>
</dbReference>
<proteinExistence type="inferred from homology"/>
<evidence type="ECO:0000256" key="2">
    <source>
        <dbReference type="ARBA" id="ARBA00022723"/>
    </source>
</evidence>
<evidence type="ECO:0000256" key="4">
    <source>
        <dbReference type="ARBA" id="ARBA00023295"/>
    </source>
</evidence>
<dbReference type="Gene3D" id="3.20.110.10">
    <property type="entry name" value="Glycoside hydrolase 38, N terminal domain"/>
    <property type="match status" value="1"/>
</dbReference>
<organism evidence="6 7">
    <name type="scientific">Kineosporia babensis</name>
    <dbReference type="NCBI Taxonomy" id="499548"/>
    <lineage>
        <taxon>Bacteria</taxon>
        <taxon>Bacillati</taxon>
        <taxon>Actinomycetota</taxon>
        <taxon>Actinomycetes</taxon>
        <taxon>Kineosporiales</taxon>
        <taxon>Kineosporiaceae</taxon>
        <taxon>Kineosporia</taxon>
    </lineage>
</organism>
<dbReference type="SUPFAM" id="SSF74650">
    <property type="entry name" value="Galactose mutarotase-like"/>
    <property type="match status" value="1"/>
</dbReference>
<dbReference type="Pfam" id="PF01074">
    <property type="entry name" value="Glyco_hydro_38N"/>
    <property type="match status" value="1"/>
</dbReference>
<dbReference type="GO" id="GO:0009313">
    <property type="term" value="P:oligosaccharide catabolic process"/>
    <property type="evidence" value="ECO:0007669"/>
    <property type="project" value="TreeGrafter"/>
</dbReference>
<dbReference type="GO" id="GO:0046872">
    <property type="term" value="F:metal ion binding"/>
    <property type="evidence" value="ECO:0007669"/>
    <property type="project" value="UniProtKB-KW"/>
</dbReference>
<dbReference type="InterPro" id="IPR054723">
    <property type="entry name" value="Ams1-like_N"/>
</dbReference>
<reference evidence="6" key="1">
    <citation type="submission" date="2021-11" db="EMBL/GenBank/DDBJ databases">
        <title>Streptomyces corallinus and Kineosporia corallina sp. nov., two new coral-derived marine actinobacteria.</title>
        <authorList>
            <person name="Buangrab K."/>
            <person name="Sutthacheep M."/>
            <person name="Yeemin T."/>
            <person name="Harunari E."/>
            <person name="Igarashi Y."/>
            <person name="Sripreechasak P."/>
            <person name="Kanchanasin P."/>
            <person name="Tanasupawat S."/>
            <person name="Phongsopitanun W."/>
        </authorList>
    </citation>
    <scope>NUCLEOTIDE SEQUENCE</scope>
    <source>
        <strain evidence="6">JCM 31032</strain>
    </source>
</reference>
<dbReference type="AlphaFoldDB" id="A0A9X1NBD7"/>
<evidence type="ECO:0000259" key="5">
    <source>
        <dbReference type="SMART" id="SM00872"/>
    </source>
</evidence>
<dbReference type="Pfam" id="PF17677">
    <property type="entry name" value="Glyco_hydro38C2"/>
    <property type="match status" value="1"/>
</dbReference>
<name>A0A9X1NBD7_9ACTN</name>
<comment type="similarity">
    <text evidence="1">Belongs to the glycosyl hydrolase 38 family.</text>
</comment>
<keyword evidence="3 6" id="KW-0378">Hydrolase</keyword>
<dbReference type="CDD" id="cd10789">
    <property type="entry name" value="GH38N_AMII_ER_cytosolic"/>
    <property type="match status" value="1"/>
</dbReference>
<dbReference type="SUPFAM" id="SSF88713">
    <property type="entry name" value="Glycoside hydrolase/deacetylase"/>
    <property type="match status" value="1"/>
</dbReference>
<dbReference type="InterPro" id="IPR028995">
    <property type="entry name" value="Glyco_hydro_57/38_cen_sf"/>
</dbReference>
<dbReference type="InterPro" id="IPR011682">
    <property type="entry name" value="Glyco_hydro_38_C"/>
</dbReference>
<protein>
    <submittedName>
        <fullName evidence="6">Glycosyl hydrolase-related protein</fullName>
    </submittedName>
</protein>
<dbReference type="Gene3D" id="2.70.98.30">
    <property type="entry name" value="Golgi alpha-mannosidase II, domain 4"/>
    <property type="match status" value="1"/>
</dbReference>
<dbReference type="EMBL" id="JAJOMB010000003">
    <property type="protein sequence ID" value="MCD5310681.1"/>
    <property type="molecule type" value="Genomic_DNA"/>
</dbReference>
<dbReference type="PANTHER" id="PTHR46017">
    <property type="entry name" value="ALPHA-MANNOSIDASE 2C1"/>
    <property type="match status" value="1"/>
</dbReference>
<evidence type="ECO:0000256" key="3">
    <source>
        <dbReference type="ARBA" id="ARBA00022801"/>
    </source>
</evidence>
<dbReference type="InterPro" id="IPR011013">
    <property type="entry name" value="Gal_mutarotase_sf_dom"/>
</dbReference>
<sequence>MHDDRVHIERRIRRILDERLRPSVHGATAPLDLEFWEAPGEPVPVKEGLAASYGEAKPGHVWGPVWGTTWFHLTGTVPADWSGREVEAIIDLGFSTTGPGFSAEGLVMRPDGSPVKALHPLSTWVPITEANVDLYVEAASNPDMFAEGFGVPHGVGTAVGDIETADQEPRYRVRRVELAVFEREVYELVLDLEVLDQLMRELSTGDPRRWNILRAIEAGLDAIDPRDVVGTAGAAREALQPALEAPAVASAHRVSAVGHAHIDTAWLWPLRETVRKVARTAANVTQLMDAHPELVFAMSSAQQWAWMKQHRPAVWERMKEKVATGQFVPVGGMWVESDTNLPGSEALARQFVHGKRFFLDEFGIDTQEVWLPDSFGYTAALPQLVRLSGSQWFLTQKMSWNQIDKFPHHTFWWEGMDGTRILTHLPPVDTYNSDLSGKELAYAVRNYAEKGVANRSLVPFGYGDGGGGPTREMIGRARRLKDLEGSSRVEIESPSAFFRKAAEDHQAPSVWAGEMYLEGHRACYTTQHATKVGNRRSEHLLREAELWAATATVRTGVTYPSAQLDLIWKRVLTHQFHDILPGTSIAWVHRQARTEYAEIAAELEQIIGDAQRALAGNADASTLVTFNAAPHARDGVPAGGGEVAPVAPHSPTDLRDADAGIVLDNGLIRVVVDERGLITSAVDAATGREAIAPGSAANLLQLHHDLPYEWDAWEVDRHYRYAVTDLTQLEALTSGQREDGVAWIEIVRTFGASRVTQTLSLSPGAQRLDIDTEVDWQECEKFLKAAFPLDVRADVSTAEMQFGYVQRATTTNTTWEREKFEIPAHRYLHVGEPDYGVAVVNDSTYGHDVSRTVRDDGGTTTTLRLSLLRAPRFPDPQTDLGIQRVKYALVPGASLLDATREGHWINLPGRSVPGDRPVTPLVEIDESGIVLSSVKLAEDGSGDIIVRVYESLGVRCRSLLRVDAEFGSWSVVDLLERSLDVPPNLVQKTEEEGAFTVSLRPFQIVTLRLHRS</sequence>
<dbReference type="FunFam" id="1.20.1270.50:FF:000004">
    <property type="entry name" value="alpha-mannosidase 2C1 isoform X1"/>
    <property type="match status" value="1"/>
</dbReference>
<comment type="caution">
    <text evidence="6">The sequence shown here is derived from an EMBL/GenBank/DDBJ whole genome shotgun (WGS) entry which is preliminary data.</text>
</comment>
<keyword evidence="4" id="KW-0326">Glycosidase</keyword>